<organism evidence="4 5">
    <name type="scientific">Sodiomyces alkalinus (strain CBS 110278 / VKM F-3762 / F11)</name>
    <name type="common">Alkaliphilic filamentous fungus</name>
    <dbReference type="NCBI Taxonomy" id="1314773"/>
    <lineage>
        <taxon>Eukaryota</taxon>
        <taxon>Fungi</taxon>
        <taxon>Dikarya</taxon>
        <taxon>Ascomycota</taxon>
        <taxon>Pezizomycotina</taxon>
        <taxon>Sordariomycetes</taxon>
        <taxon>Hypocreomycetidae</taxon>
        <taxon>Glomerellales</taxon>
        <taxon>Plectosphaerellaceae</taxon>
        <taxon>Sodiomyces</taxon>
    </lineage>
</organism>
<feature type="domain" description="SUZ-C" evidence="3">
    <location>
        <begin position="259"/>
        <end position="298"/>
    </location>
</feature>
<feature type="region of interest" description="Disordered" evidence="1">
    <location>
        <begin position="69"/>
        <end position="304"/>
    </location>
</feature>
<dbReference type="RefSeq" id="XP_028465246.1">
    <property type="nucleotide sequence ID" value="XM_028614339.1"/>
</dbReference>
<feature type="compositionally biased region" description="Basic and acidic residues" evidence="1">
    <location>
        <begin position="123"/>
        <end position="158"/>
    </location>
</feature>
<feature type="compositionally biased region" description="Low complexity" evidence="1">
    <location>
        <begin position="294"/>
        <end position="304"/>
    </location>
</feature>
<feature type="domain" description="SUZ" evidence="2">
    <location>
        <begin position="71"/>
        <end position="163"/>
    </location>
</feature>
<feature type="compositionally biased region" description="Low complexity" evidence="1">
    <location>
        <begin position="164"/>
        <end position="173"/>
    </location>
</feature>
<feature type="compositionally biased region" description="Gly residues" evidence="1">
    <location>
        <begin position="198"/>
        <end position="208"/>
    </location>
</feature>
<reference evidence="4 5" key="1">
    <citation type="journal article" date="2018" name="Mol. Ecol.">
        <title>The obligate alkalophilic soda-lake fungus Sodiomyces alkalinus has shifted to a protein diet.</title>
        <authorList>
            <person name="Grum-Grzhimaylo A.A."/>
            <person name="Falkoski D.L."/>
            <person name="van den Heuvel J."/>
            <person name="Valero-Jimenez C.A."/>
            <person name="Min B."/>
            <person name="Choi I.G."/>
            <person name="Lipzen A."/>
            <person name="Daum C.G."/>
            <person name="Aanen D.K."/>
            <person name="Tsang A."/>
            <person name="Henrissat B."/>
            <person name="Bilanenko E.N."/>
            <person name="de Vries R.P."/>
            <person name="van Kan J.A.L."/>
            <person name="Grigoriev I.V."/>
            <person name="Debets A.J.M."/>
        </authorList>
    </citation>
    <scope>NUCLEOTIDE SEQUENCE [LARGE SCALE GENOMIC DNA]</scope>
    <source>
        <strain evidence="4 5">F11</strain>
    </source>
</reference>
<accession>A0A3N2PSH7</accession>
<dbReference type="EMBL" id="ML119057">
    <property type="protein sequence ID" value="ROT37440.1"/>
    <property type="molecule type" value="Genomic_DNA"/>
</dbReference>
<dbReference type="STRING" id="1314773.A0A3N2PSH7"/>
<dbReference type="GeneID" id="39582817"/>
<dbReference type="InterPro" id="IPR024642">
    <property type="entry name" value="SUZ-C"/>
</dbReference>
<feature type="compositionally biased region" description="Basic and acidic residues" evidence="1">
    <location>
        <begin position="220"/>
        <end position="236"/>
    </location>
</feature>
<gene>
    <name evidence="4" type="ORF">SODALDRAFT_361149</name>
</gene>
<feature type="compositionally biased region" description="Basic and acidic residues" evidence="1">
    <location>
        <begin position="32"/>
        <end position="53"/>
    </location>
</feature>
<dbReference type="PROSITE" id="PS51673">
    <property type="entry name" value="SUZ"/>
    <property type="match status" value="1"/>
</dbReference>
<feature type="compositionally biased region" description="Low complexity" evidence="1">
    <location>
        <begin position="258"/>
        <end position="269"/>
    </location>
</feature>
<evidence type="ECO:0000259" key="3">
    <source>
        <dbReference type="PROSITE" id="PS51938"/>
    </source>
</evidence>
<evidence type="ECO:0000313" key="5">
    <source>
        <dbReference type="Proteomes" id="UP000272025"/>
    </source>
</evidence>
<dbReference type="PROSITE" id="PS51938">
    <property type="entry name" value="SUZ_C"/>
    <property type="match status" value="1"/>
</dbReference>
<feature type="region of interest" description="Disordered" evidence="1">
    <location>
        <begin position="1"/>
        <end position="53"/>
    </location>
</feature>
<sequence length="304" mass="33313">MGKKGVIPDAWEDDDWEVQADKLAEQPEPEPEPPRRMTASERRALHAETNRKIWESAESPEAFHFVEATNSVPLASTFKPQVKVLSRRPPPASTQTIARRRDPVSGAPSQLYDGDGSEDDEENERKKERTLSPEEIRAKQQREREEKQRRYDEVRAKIFGEPNPSSGASSPGAVTPPRPESRGGGYNQRGARGRGRGRGGGNGGGPGRQGQYHNQQFQDEQTRRPDGRSETKELYDPNHSPKPGFQLQKRGGVGNSGGSSSTTPSGRASLMEQDQAGTVIRAPHGPDGSGRVGFGFARRGASRD</sequence>
<evidence type="ECO:0000259" key="2">
    <source>
        <dbReference type="PROSITE" id="PS51673"/>
    </source>
</evidence>
<protein>
    <submittedName>
        <fullName evidence="4">Uncharacterized protein</fullName>
    </submittedName>
</protein>
<dbReference type="Proteomes" id="UP000272025">
    <property type="component" value="Unassembled WGS sequence"/>
</dbReference>
<proteinExistence type="predicted"/>
<evidence type="ECO:0000313" key="4">
    <source>
        <dbReference type="EMBL" id="ROT37440.1"/>
    </source>
</evidence>
<dbReference type="InterPro" id="IPR024771">
    <property type="entry name" value="SUZ"/>
</dbReference>
<dbReference type="OrthoDB" id="5422283at2759"/>
<evidence type="ECO:0000256" key="1">
    <source>
        <dbReference type="SAM" id="MobiDB-lite"/>
    </source>
</evidence>
<keyword evidence="5" id="KW-1185">Reference proteome</keyword>
<name>A0A3N2PSH7_SODAK</name>
<dbReference type="AlphaFoldDB" id="A0A3N2PSH7"/>